<evidence type="ECO:0000313" key="3">
    <source>
        <dbReference type="Proteomes" id="UP000749311"/>
    </source>
</evidence>
<feature type="domain" description="Xylose isomerase-like TIM barrel" evidence="1">
    <location>
        <begin position="20"/>
        <end position="241"/>
    </location>
</feature>
<keyword evidence="2" id="KW-0413">Isomerase</keyword>
<organism evidence="2 3">
    <name type="scientific">Brooklawnia cerclae</name>
    <dbReference type="NCBI Taxonomy" id="349934"/>
    <lineage>
        <taxon>Bacteria</taxon>
        <taxon>Bacillati</taxon>
        <taxon>Actinomycetota</taxon>
        <taxon>Actinomycetes</taxon>
        <taxon>Propionibacteriales</taxon>
        <taxon>Propionibacteriaceae</taxon>
        <taxon>Brooklawnia</taxon>
    </lineage>
</organism>
<comment type="caution">
    <text evidence="2">The sequence shown here is derived from an EMBL/GenBank/DDBJ whole genome shotgun (WGS) entry which is preliminary data.</text>
</comment>
<dbReference type="Proteomes" id="UP000749311">
    <property type="component" value="Unassembled WGS sequence"/>
</dbReference>
<dbReference type="GO" id="GO:0016853">
    <property type="term" value="F:isomerase activity"/>
    <property type="evidence" value="ECO:0007669"/>
    <property type="project" value="UniProtKB-KW"/>
</dbReference>
<keyword evidence="3" id="KW-1185">Reference proteome</keyword>
<evidence type="ECO:0000259" key="1">
    <source>
        <dbReference type="Pfam" id="PF01261"/>
    </source>
</evidence>
<dbReference type="SUPFAM" id="SSF51658">
    <property type="entry name" value="Xylose isomerase-like"/>
    <property type="match status" value="1"/>
</dbReference>
<sequence>MWTITGFADEVADDFEEQLALMTELGVRFIEFRSAWGVRVLDLPDAQLRLAKQMLDDAGICVSALGTDLGKVRMDDDFTVHLDRAHRAADVAWFLETSEVRGFSFYPPTGEDPAMYRKQVIDRLGRMATIVDQAGARYLHENEKGIYGDTPERCADLAAHLDPHTFRLILDPANYVQCGVRPFDEAYPLVRSATVYVHIKDATFPDGTVRPAGQGDAQIPEILHALHNDGFDGYLSVEPHLGAVDAFGALSGSGPWRTAHEALIDVLRAEDAEWA</sequence>
<dbReference type="InterPro" id="IPR050312">
    <property type="entry name" value="IolE/XylAMocC-like"/>
</dbReference>
<accession>A0ABX0SKY4</accession>
<protein>
    <submittedName>
        <fullName evidence="2">Sugar phosphate isomerase/epimerase</fullName>
    </submittedName>
</protein>
<proteinExistence type="predicted"/>
<reference evidence="2 3" key="1">
    <citation type="submission" date="2020-02" db="EMBL/GenBank/DDBJ databases">
        <title>Sequencing the genomes of 1000 actinobacteria strains.</title>
        <authorList>
            <person name="Klenk H.-P."/>
        </authorList>
    </citation>
    <scope>NUCLEOTIDE SEQUENCE [LARGE SCALE GENOMIC DNA]</scope>
    <source>
        <strain evidence="2 3">DSM 19609</strain>
    </source>
</reference>
<dbReference type="Pfam" id="PF01261">
    <property type="entry name" value="AP_endonuc_2"/>
    <property type="match status" value="1"/>
</dbReference>
<name>A0ABX0SKY4_9ACTN</name>
<dbReference type="InterPro" id="IPR013022">
    <property type="entry name" value="Xyl_isomerase-like_TIM-brl"/>
</dbReference>
<dbReference type="EMBL" id="JAAMOZ010000001">
    <property type="protein sequence ID" value="NIH57396.1"/>
    <property type="molecule type" value="Genomic_DNA"/>
</dbReference>
<gene>
    <name evidence="2" type="ORF">FB473_002041</name>
</gene>
<dbReference type="InterPro" id="IPR036237">
    <property type="entry name" value="Xyl_isomerase-like_sf"/>
</dbReference>
<dbReference type="RefSeq" id="WP_167167048.1">
    <property type="nucleotide sequence ID" value="NZ_BAAAOO010000013.1"/>
</dbReference>
<dbReference type="Gene3D" id="3.20.20.150">
    <property type="entry name" value="Divalent-metal-dependent TIM barrel enzymes"/>
    <property type="match status" value="1"/>
</dbReference>
<dbReference type="PANTHER" id="PTHR12110">
    <property type="entry name" value="HYDROXYPYRUVATE ISOMERASE"/>
    <property type="match status" value="1"/>
</dbReference>
<dbReference type="PANTHER" id="PTHR12110:SF41">
    <property type="entry name" value="INOSOSE DEHYDRATASE"/>
    <property type="match status" value="1"/>
</dbReference>
<evidence type="ECO:0000313" key="2">
    <source>
        <dbReference type="EMBL" id="NIH57396.1"/>
    </source>
</evidence>